<dbReference type="InterPro" id="IPR018649">
    <property type="entry name" value="SHOCT"/>
</dbReference>
<keyword evidence="1" id="KW-0812">Transmembrane</keyword>
<name>A0A934M528_9CLOT</name>
<evidence type="ECO:0000256" key="1">
    <source>
        <dbReference type="SAM" id="Phobius"/>
    </source>
</evidence>
<dbReference type="Pfam" id="PF09851">
    <property type="entry name" value="SHOCT"/>
    <property type="match status" value="1"/>
</dbReference>
<dbReference type="RefSeq" id="WP_211144035.1">
    <property type="nucleotide sequence ID" value="NZ_JAEEGB010000029.1"/>
</dbReference>
<evidence type="ECO:0000313" key="4">
    <source>
        <dbReference type="Proteomes" id="UP000622687"/>
    </source>
</evidence>
<feature type="transmembrane region" description="Helical" evidence="1">
    <location>
        <begin position="42"/>
        <end position="65"/>
    </location>
</feature>
<keyword evidence="1" id="KW-0472">Membrane</keyword>
<gene>
    <name evidence="3" type="ORF">I6U51_18435</name>
</gene>
<organism evidence="3 4">
    <name type="scientific">Clostridium aciditolerans</name>
    <dbReference type="NCBI Taxonomy" id="339861"/>
    <lineage>
        <taxon>Bacteria</taxon>
        <taxon>Bacillati</taxon>
        <taxon>Bacillota</taxon>
        <taxon>Clostridia</taxon>
        <taxon>Eubacteriales</taxon>
        <taxon>Clostridiaceae</taxon>
        <taxon>Clostridium</taxon>
    </lineage>
</organism>
<comment type="caution">
    <text evidence="3">The sequence shown here is derived from an EMBL/GenBank/DDBJ whole genome shotgun (WGS) entry which is preliminary data.</text>
</comment>
<accession>A0A934M528</accession>
<reference evidence="3" key="1">
    <citation type="submission" date="2020-12" db="EMBL/GenBank/DDBJ databases">
        <title>Clostridium thailandense sp. nov., a novel acetogenic bacterium isolated from peat land soil in Thailand.</title>
        <authorList>
            <person name="Chaikitkaew S."/>
            <person name="Birkeland N.K."/>
        </authorList>
    </citation>
    <scope>NUCLEOTIDE SEQUENCE</scope>
    <source>
        <strain evidence="3">DSM 17425</strain>
    </source>
</reference>
<dbReference type="Proteomes" id="UP000622687">
    <property type="component" value="Unassembled WGS sequence"/>
</dbReference>
<dbReference type="EMBL" id="JAEEGB010000029">
    <property type="protein sequence ID" value="MBI6874650.1"/>
    <property type="molecule type" value="Genomic_DNA"/>
</dbReference>
<sequence length="323" mass="36981">MFDDKLEKPQLKASAPKRPGCLVFIISFIILLAIGYEMADNYIIECSFILIIVVSFGISFLTWHISDKIYEKTPKGKIEIEQFRKAYEEYKKEEQEYNEKCEERILAVRQALIDRFNISESTLNNPVIVKYLKSQPQLQINWDNLDLMIWTNKDTLYLVHNDLVNCAGGIAIPIESIKSFLRQGDMYIETNVSGGGGGGSSLTGAVVGGVIAGGTGAVIGSRKKIEEIKTENKQIDNRETILEFEYYGKTYYMFLTSEAYDILLRMIPQKEFNYVSRDNIKKIENKSNDDTSFDNIRELAKLKEEGILTEEEFQAKKKQLLRI</sequence>
<evidence type="ECO:0000259" key="2">
    <source>
        <dbReference type="Pfam" id="PF09851"/>
    </source>
</evidence>
<feature type="domain" description="SHOCT" evidence="2">
    <location>
        <begin position="296"/>
        <end position="321"/>
    </location>
</feature>
<protein>
    <submittedName>
        <fullName evidence="3">SHOCT domain-containing protein</fullName>
    </submittedName>
</protein>
<proteinExistence type="predicted"/>
<keyword evidence="1" id="KW-1133">Transmembrane helix</keyword>
<evidence type="ECO:0000313" key="3">
    <source>
        <dbReference type="EMBL" id="MBI6874650.1"/>
    </source>
</evidence>
<keyword evidence="4" id="KW-1185">Reference proteome</keyword>
<dbReference type="AlphaFoldDB" id="A0A934M528"/>
<feature type="transmembrane region" description="Helical" evidence="1">
    <location>
        <begin position="20"/>
        <end position="36"/>
    </location>
</feature>